<dbReference type="OMA" id="ENEGMSC"/>
<accession>A0A8M1RIE9</accession>
<dbReference type="PROSITE" id="PS51053">
    <property type="entry name" value="SERTA"/>
    <property type="match status" value="1"/>
</dbReference>
<reference evidence="3" key="2">
    <citation type="submission" date="2013-08" db="UniProtKB">
        <authorList>
            <consortium name="Ensembl"/>
        </authorList>
    </citation>
    <scope>IDENTIFICATION</scope>
    <source>
        <strain evidence="3">Tuebingen</strain>
    </source>
</reference>
<proteinExistence type="predicted"/>
<feature type="region of interest" description="Disordered" evidence="1">
    <location>
        <begin position="1"/>
        <end position="36"/>
    </location>
</feature>
<dbReference type="GO" id="GO:0003713">
    <property type="term" value="F:transcription coactivator activity"/>
    <property type="evidence" value="ECO:0000318"/>
    <property type="project" value="GO_Central"/>
</dbReference>
<feature type="region of interest" description="Disordered" evidence="1">
    <location>
        <begin position="127"/>
        <end position="156"/>
    </location>
</feature>
<dbReference type="AGR" id="ZFIN:ZDB-GENE-050309-236"/>
<evidence type="ECO:0000313" key="3">
    <source>
        <dbReference type="Ensembl" id="ENSDARP00000121579"/>
    </source>
</evidence>
<dbReference type="PANTHER" id="PTHR16277:SF10">
    <property type="entry name" value="SERTA DOMAIN-CONTAINING PROTEIN 2"/>
    <property type="match status" value="1"/>
</dbReference>
<gene>
    <name evidence="3 5 6" type="primary">sertad2a</name>
    <name evidence="5" type="synonym">im:7152879</name>
    <name evidence="5" type="synonym">si:ch73-131e21.6</name>
</gene>
<dbReference type="Bgee" id="ENSDARG00000093412">
    <property type="expression patterns" value="Expressed in mature ovarian follicle and 19 other cell types or tissues"/>
</dbReference>
<dbReference type="OrthoDB" id="8910518at2759"/>
<dbReference type="ZFIN" id="ZDB-GENE-050309-236">
    <property type="gene designation" value="sertad2a"/>
</dbReference>
<dbReference type="Proteomes" id="UP000000437">
    <property type="component" value="Chromosome 1"/>
</dbReference>
<dbReference type="STRING" id="7955.ENSDARP00000121579"/>
<reference evidence="5" key="3">
    <citation type="journal article" date="2015" name="Nat. Commun.">
        <title>RFX transcription factors are essential for hearing in mice.</title>
        <authorList>
            <person name="Elkon R."/>
            <person name="Milon B."/>
            <person name="Morrison L."/>
            <person name="Shah M."/>
            <person name="Vijayakumar S."/>
            <person name="Racherla M."/>
            <person name="Leitch C.C."/>
            <person name="Silipino L."/>
            <person name="Hadi S."/>
            <person name="Weiss-Gayet M."/>
            <person name="Barras E."/>
            <person name="Schmid C.D."/>
            <person name="Ait-Lounis A."/>
            <person name="Barnes A."/>
            <person name="Song Y."/>
            <person name="Eisenman D.J."/>
            <person name="Eliyahu E."/>
            <person name="Frolenkov G.I."/>
            <person name="Strome S.E."/>
            <person name="Durand B."/>
            <person name="Zaghloul N.A."/>
            <person name="Jones S.M."/>
            <person name="Reith W."/>
            <person name="Hertzano R."/>
        </authorList>
    </citation>
    <scope>NUCLEOTIDE SEQUENCE</scope>
    <source>
        <strain evidence="5">Tuebingen</strain>
    </source>
</reference>
<dbReference type="ExpressionAtlas" id="B8JLD0">
    <property type="expression patterns" value="baseline"/>
</dbReference>
<dbReference type="PhylomeDB" id="B8JLD0"/>
<dbReference type="CTD" id="571662"/>
<name>B8JLD0_DANRE</name>
<dbReference type="KEGG" id="dre:571662"/>
<dbReference type="PaxDb" id="7955-ENSDARP00000121579"/>
<protein>
    <submittedName>
        <fullName evidence="3">SERTA domain-containing 2a</fullName>
    </submittedName>
    <submittedName>
        <fullName evidence="5">Uncharacterized protein LOC571662</fullName>
    </submittedName>
</protein>
<accession>B8JLD0</accession>
<reference evidence="3 4" key="1">
    <citation type="journal article" date="2013" name="Nature">
        <title>The zebrafish reference genome sequence and its relationship to the human genome.</title>
        <authorList>
            <consortium name="Genome Reference Consortium Zebrafish"/>
            <person name="Howe K."/>
            <person name="Clark M.D."/>
            <person name="Torroja C.F."/>
            <person name="Torrance J."/>
            <person name="Berthelot C."/>
            <person name="Muffato M."/>
            <person name="Collins J.E."/>
            <person name="Humphray S."/>
            <person name="McLaren K."/>
            <person name="Matthews L."/>
            <person name="McLaren S."/>
            <person name="Sealy I."/>
            <person name="Caccamo M."/>
            <person name="Churcher C."/>
            <person name="Scott C."/>
            <person name="Barrett J.C."/>
            <person name="Koch R."/>
            <person name="Rauch G.J."/>
            <person name="White S."/>
            <person name="Chow W."/>
            <person name="Kilian B."/>
            <person name="Quintais L.T."/>
            <person name="Guerra-Assuncao J.A."/>
            <person name="Zhou Y."/>
            <person name="Gu Y."/>
            <person name="Yen J."/>
            <person name="Vogel J.H."/>
            <person name="Eyre T."/>
            <person name="Redmond S."/>
            <person name="Banerjee R."/>
            <person name="Chi J."/>
            <person name="Fu B."/>
            <person name="Langley E."/>
            <person name="Maguire S.F."/>
            <person name="Laird G.K."/>
            <person name="Lloyd D."/>
            <person name="Kenyon E."/>
            <person name="Donaldson S."/>
            <person name="Sehra H."/>
            <person name="Almeida-King J."/>
            <person name="Loveland J."/>
            <person name="Trevanion S."/>
            <person name="Jones M."/>
            <person name="Quail M."/>
            <person name="Willey D."/>
            <person name="Hunt A."/>
            <person name="Burton J."/>
            <person name="Sims S."/>
            <person name="McLay K."/>
            <person name="Plumb B."/>
            <person name="Davis J."/>
            <person name="Clee C."/>
            <person name="Oliver K."/>
            <person name="Clark R."/>
            <person name="Riddle C."/>
            <person name="Elliot D."/>
            <person name="Eliott D."/>
            <person name="Threadgold G."/>
            <person name="Harden G."/>
            <person name="Ware D."/>
            <person name="Begum S."/>
            <person name="Mortimore B."/>
            <person name="Mortimer B."/>
            <person name="Kerry G."/>
            <person name="Heath P."/>
            <person name="Phillimore B."/>
            <person name="Tracey A."/>
            <person name="Corby N."/>
            <person name="Dunn M."/>
            <person name="Johnson C."/>
            <person name="Wood J."/>
            <person name="Clark S."/>
            <person name="Pelan S."/>
            <person name="Griffiths G."/>
            <person name="Smith M."/>
            <person name="Glithero R."/>
            <person name="Howden P."/>
            <person name="Barker N."/>
            <person name="Lloyd C."/>
            <person name="Stevens C."/>
            <person name="Harley J."/>
            <person name="Holt K."/>
            <person name="Panagiotidis G."/>
            <person name="Lovell J."/>
            <person name="Beasley H."/>
            <person name="Henderson C."/>
            <person name="Gordon D."/>
            <person name="Auger K."/>
            <person name="Wright D."/>
            <person name="Collins J."/>
            <person name="Raisen C."/>
            <person name="Dyer L."/>
            <person name="Leung K."/>
            <person name="Robertson L."/>
            <person name="Ambridge K."/>
            <person name="Leongamornlert D."/>
            <person name="McGuire S."/>
            <person name="Gilderthorp R."/>
            <person name="Griffiths C."/>
            <person name="Manthravadi D."/>
            <person name="Nichol S."/>
            <person name="Barker G."/>
            <person name="Whitehead S."/>
            <person name="Kay M."/>
            <person name="Brown J."/>
            <person name="Murnane C."/>
            <person name="Gray E."/>
            <person name="Humphries M."/>
            <person name="Sycamore N."/>
            <person name="Barker D."/>
            <person name="Saunders D."/>
            <person name="Wallis J."/>
            <person name="Babbage A."/>
            <person name="Hammond S."/>
            <person name="Mashreghi-Mohammadi M."/>
            <person name="Barr L."/>
            <person name="Martin S."/>
            <person name="Wray P."/>
            <person name="Ellington A."/>
            <person name="Matthews N."/>
            <person name="Ellwood M."/>
            <person name="Woodmansey R."/>
            <person name="Clark G."/>
            <person name="Cooper J."/>
            <person name="Cooper J."/>
            <person name="Tromans A."/>
            <person name="Grafham D."/>
            <person name="Skuce C."/>
            <person name="Pandian R."/>
            <person name="Andrews R."/>
            <person name="Harrison E."/>
            <person name="Kimberley A."/>
            <person name="Garnett J."/>
            <person name="Fosker N."/>
            <person name="Hall R."/>
            <person name="Garner P."/>
            <person name="Kelly D."/>
            <person name="Bird C."/>
            <person name="Palmer S."/>
            <person name="Gehring I."/>
            <person name="Berger A."/>
            <person name="Dooley C.M."/>
            <person name="Ersan-Urun Z."/>
            <person name="Eser C."/>
            <person name="Geiger H."/>
            <person name="Geisler M."/>
            <person name="Karotki L."/>
            <person name="Kirn A."/>
            <person name="Konantz J."/>
            <person name="Konantz M."/>
            <person name="Oberlander M."/>
            <person name="Rudolph-Geiger S."/>
            <person name="Teucke M."/>
            <person name="Lanz C."/>
            <person name="Raddatz G."/>
            <person name="Osoegawa K."/>
            <person name="Zhu B."/>
            <person name="Rapp A."/>
            <person name="Widaa S."/>
            <person name="Langford C."/>
            <person name="Yang F."/>
            <person name="Schuster S.C."/>
            <person name="Carter N.P."/>
            <person name="Harrow J."/>
            <person name="Ning Z."/>
            <person name="Herrero J."/>
            <person name="Searle S.M."/>
            <person name="Enright A."/>
            <person name="Geisler R."/>
            <person name="Plasterk R.H."/>
            <person name="Lee C."/>
            <person name="Westerfield M."/>
            <person name="de Jong P.J."/>
            <person name="Zon L.I."/>
            <person name="Postlethwait J.H."/>
            <person name="Nusslein-Volhard C."/>
            <person name="Hubbard T.J."/>
            <person name="Roest Crollius H."/>
            <person name="Rogers J."/>
            <person name="Stemple D.L."/>
        </authorList>
    </citation>
    <scope>NUCLEOTIDE SEQUENCE [LARGE SCALE GENOMIC DNA]</scope>
    <source>
        <strain evidence="3 4">Tuebingen</strain>
    </source>
</reference>
<feature type="compositionally biased region" description="Basic and acidic residues" evidence="1">
    <location>
        <begin position="130"/>
        <end position="149"/>
    </location>
</feature>
<evidence type="ECO:0000313" key="4">
    <source>
        <dbReference type="Proteomes" id="UP000000437"/>
    </source>
</evidence>
<dbReference type="InterPro" id="IPR052262">
    <property type="entry name" value="E2F-SERTA_domain_protein"/>
</dbReference>
<dbReference type="Ensembl" id="ENSDART00000142348.2">
    <property type="protein sequence ID" value="ENSDARP00000121579.1"/>
    <property type="gene ID" value="ENSDARG00000093412.2"/>
</dbReference>
<dbReference type="InterPro" id="IPR009263">
    <property type="entry name" value="SERTA_dom"/>
</dbReference>
<evidence type="ECO:0000259" key="2">
    <source>
        <dbReference type="PROSITE" id="PS51053"/>
    </source>
</evidence>
<dbReference type="GO" id="GO:0005737">
    <property type="term" value="C:cytoplasm"/>
    <property type="evidence" value="ECO:0000318"/>
    <property type="project" value="GO_Central"/>
</dbReference>
<reference evidence="5" key="4">
    <citation type="journal article" date="2016" name="BMC Genomics">
        <title>Gene evolution and gene expression after whole genome duplication in fish: the PhyloFish database.</title>
        <authorList>
            <person name="Pasquier J."/>
            <person name="Cabau C."/>
            <person name="Nguyen T."/>
            <person name="Jouanno E."/>
            <person name="Severac D."/>
            <person name="Braasch I."/>
            <person name="Journot L."/>
            <person name="Pontarotti P."/>
            <person name="Klopp C."/>
            <person name="Postlethwait J.H."/>
            <person name="Guiguen Y."/>
            <person name="Bobe J."/>
        </authorList>
    </citation>
    <scope>NUCLEOTIDE SEQUENCE</scope>
    <source>
        <strain evidence="5">Tuebingen</strain>
    </source>
</reference>
<dbReference type="GeneID" id="571662"/>
<dbReference type="EMBL" id="CU467849">
    <property type="status" value="NOT_ANNOTATED_CDS"/>
    <property type="molecule type" value="Genomic_DNA"/>
</dbReference>
<evidence type="ECO:0000313" key="5">
    <source>
        <dbReference type="RefSeq" id="NP_001373568.1"/>
    </source>
</evidence>
<dbReference type="Pfam" id="PF06031">
    <property type="entry name" value="SERTA"/>
    <property type="match status" value="1"/>
</dbReference>
<organism evidence="3">
    <name type="scientific">Danio rerio</name>
    <name type="common">Zebrafish</name>
    <name type="synonym">Brachydanio rerio</name>
    <dbReference type="NCBI Taxonomy" id="7955"/>
    <lineage>
        <taxon>Eukaryota</taxon>
        <taxon>Metazoa</taxon>
        <taxon>Chordata</taxon>
        <taxon>Craniata</taxon>
        <taxon>Vertebrata</taxon>
        <taxon>Euteleostomi</taxon>
        <taxon>Actinopterygii</taxon>
        <taxon>Neopterygii</taxon>
        <taxon>Teleostei</taxon>
        <taxon>Ostariophysi</taxon>
        <taxon>Cypriniformes</taxon>
        <taxon>Danionidae</taxon>
        <taxon>Danioninae</taxon>
        <taxon>Danio</taxon>
    </lineage>
</organism>
<dbReference type="PANTHER" id="PTHR16277">
    <property type="entry name" value="CELL DIVISION CYCLE ASSOCIATED PROTEIN 4/SERTA DOMAIN-CONTAINING PROTEIN 2"/>
    <property type="match status" value="1"/>
</dbReference>
<dbReference type="HOGENOM" id="CLU_1229598_0_0_1"/>
<evidence type="ECO:0000313" key="6">
    <source>
        <dbReference type="ZFIN" id="ZDB-GENE-050309-236"/>
    </source>
</evidence>
<sequence length="222" mass="24083">MLSKGLKRKLEDEDEPEVSNNGSSLDESESESSSGYRLQRQTVLNLSLLKLHSVPGHSEPRLSRRVLISNTLRHIRDELRVEGGASVRLQPSITKDAFSSALADIEDLCPTVGITALFSTADVSSSSESVHSDESRSVDSDLSEMRSKSLSDSTHPVLGHTSSLIADFSLDDFLFTEIDNFLLDSKTGFGGAGIGQSALQTNQTFKLDLSELDHIMEVLVGS</sequence>
<keyword evidence="4" id="KW-1185">Reference proteome</keyword>
<dbReference type="RefSeq" id="NP_001373568.1">
    <property type="nucleotide sequence ID" value="NM_001386639.1"/>
</dbReference>
<feature type="domain" description="SERTA" evidence="2">
    <location>
        <begin position="36"/>
        <end position="83"/>
    </location>
</feature>
<evidence type="ECO:0000256" key="1">
    <source>
        <dbReference type="SAM" id="MobiDB-lite"/>
    </source>
</evidence>
<reference evidence="5" key="6">
    <citation type="submission" date="2025-04" db="UniProtKB">
        <authorList>
            <consortium name="RefSeq"/>
        </authorList>
    </citation>
    <scope>IDENTIFICATION</scope>
    <source>
        <strain evidence="5">Tuebingen</strain>
    </source>
</reference>
<feature type="compositionally biased region" description="Low complexity" evidence="1">
    <location>
        <begin position="19"/>
        <end position="35"/>
    </location>
</feature>
<dbReference type="GeneTree" id="ENSGT00530000063867"/>
<dbReference type="GO" id="GO:0005634">
    <property type="term" value="C:nucleus"/>
    <property type="evidence" value="ECO:0000318"/>
    <property type="project" value="GO_Central"/>
</dbReference>
<dbReference type="AlphaFoldDB" id="B8JLD0"/>
<reference evidence="5" key="5">
    <citation type="journal article" date="2016" name="Fish Shellfish Immunol.">
        <title>Galectins in channel catfish, Ictalurus punctatus: Characterization and expression profiling in mucosal tissues.</title>
        <authorList>
            <person name="Zhou S."/>
            <person name="Zhao H."/>
            <person name="Thongda W."/>
            <person name="Zhang D."/>
            <person name="Su B."/>
            <person name="Yu D."/>
            <person name="Peatman E."/>
            <person name="Li C."/>
        </authorList>
    </citation>
    <scope>NUCLEOTIDE SEQUENCE</scope>
    <source>
        <strain evidence="5">Tuebingen</strain>
    </source>
</reference>